<comment type="caution">
    <text evidence="1">The sequence shown here is derived from an EMBL/GenBank/DDBJ whole genome shotgun (WGS) entry which is preliminary data.</text>
</comment>
<evidence type="ECO:0000313" key="1">
    <source>
        <dbReference type="EMBL" id="CAG8499465.1"/>
    </source>
</evidence>
<reference evidence="1" key="1">
    <citation type="submission" date="2021-06" db="EMBL/GenBank/DDBJ databases">
        <authorList>
            <person name="Kallberg Y."/>
            <person name="Tangrot J."/>
            <person name="Rosling A."/>
        </authorList>
    </citation>
    <scope>NUCLEOTIDE SEQUENCE</scope>
    <source>
        <strain evidence="1">FL966</strain>
    </source>
</reference>
<dbReference type="AlphaFoldDB" id="A0A9N9F0A3"/>
<sequence>MISSILEDKNNMISSLSVIVEIDETKMDKSKRKYHQDYWVDRTTNTLLEVIFQHVLEGSIMYTNVARI</sequence>
<organism evidence="1 2">
    <name type="scientific">Cetraspora pellucida</name>
    <dbReference type="NCBI Taxonomy" id="1433469"/>
    <lineage>
        <taxon>Eukaryota</taxon>
        <taxon>Fungi</taxon>
        <taxon>Fungi incertae sedis</taxon>
        <taxon>Mucoromycota</taxon>
        <taxon>Glomeromycotina</taxon>
        <taxon>Glomeromycetes</taxon>
        <taxon>Diversisporales</taxon>
        <taxon>Gigasporaceae</taxon>
        <taxon>Cetraspora</taxon>
    </lineage>
</organism>
<evidence type="ECO:0000313" key="2">
    <source>
        <dbReference type="Proteomes" id="UP000789759"/>
    </source>
</evidence>
<keyword evidence="2" id="KW-1185">Reference proteome</keyword>
<name>A0A9N9F0A3_9GLOM</name>
<dbReference type="Proteomes" id="UP000789759">
    <property type="component" value="Unassembled WGS sequence"/>
</dbReference>
<accession>A0A9N9F0A3</accession>
<dbReference type="EMBL" id="CAJVQA010001016">
    <property type="protein sequence ID" value="CAG8499465.1"/>
    <property type="molecule type" value="Genomic_DNA"/>
</dbReference>
<protein>
    <submittedName>
        <fullName evidence="1">21652_t:CDS:1</fullName>
    </submittedName>
</protein>
<proteinExistence type="predicted"/>
<gene>
    <name evidence="1" type="ORF">CPELLU_LOCUS2377</name>
</gene>